<dbReference type="InterPro" id="IPR023091">
    <property type="entry name" value="MetalPrtase_cat_dom_sf_prd"/>
</dbReference>
<comment type="similarity">
    <text evidence="1 7">Belongs to the endoribonuclease YbeY family.</text>
</comment>
<evidence type="ECO:0000256" key="1">
    <source>
        <dbReference type="ARBA" id="ARBA00010875"/>
    </source>
</evidence>
<feature type="binding site" evidence="7">
    <location>
        <position position="91"/>
    </location>
    <ligand>
        <name>Zn(2+)</name>
        <dbReference type="ChEBI" id="CHEBI:29105"/>
        <note>catalytic</note>
    </ligand>
</feature>
<dbReference type="GO" id="GO:0006364">
    <property type="term" value="P:rRNA processing"/>
    <property type="evidence" value="ECO:0007669"/>
    <property type="project" value="UniProtKB-UniRule"/>
</dbReference>
<keyword evidence="7" id="KW-0698">rRNA processing</keyword>
<proteinExistence type="inferred from homology"/>
<comment type="function">
    <text evidence="7">Single strand-specific metallo-endoribonuclease involved in late-stage 70S ribosome quality control and in maturation of the 3' terminus of the 16S rRNA.</text>
</comment>
<keyword evidence="6 7" id="KW-0862">Zinc</keyword>
<keyword evidence="2 7" id="KW-0540">Nuclease</keyword>
<evidence type="ECO:0000313" key="9">
    <source>
        <dbReference type="Proteomes" id="UP000178835"/>
    </source>
</evidence>
<dbReference type="GO" id="GO:0005737">
    <property type="term" value="C:cytoplasm"/>
    <property type="evidence" value="ECO:0007669"/>
    <property type="project" value="UniProtKB-SubCell"/>
</dbReference>
<feature type="binding site" evidence="7">
    <location>
        <position position="97"/>
    </location>
    <ligand>
        <name>Zn(2+)</name>
        <dbReference type="ChEBI" id="CHEBI:29105"/>
        <note>catalytic</note>
    </ligand>
</feature>
<reference evidence="8 9" key="1">
    <citation type="journal article" date="2016" name="Nat. Commun.">
        <title>Thousands of microbial genomes shed light on interconnected biogeochemical processes in an aquifer system.</title>
        <authorList>
            <person name="Anantharaman K."/>
            <person name="Brown C.T."/>
            <person name="Hug L.A."/>
            <person name="Sharon I."/>
            <person name="Castelle C.J."/>
            <person name="Probst A.J."/>
            <person name="Thomas B.C."/>
            <person name="Singh A."/>
            <person name="Wilkins M.J."/>
            <person name="Karaoz U."/>
            <person name="Brodie E.L."/>
            <person name="Williams K.H."/>
            <person name="Hubbard S.S."/>
            <person name="Banfield J.F."/>
        </authorList>
    </citation>
    <scope>NUCLEOTIDE SEQUENCE [LARGE SCALE GENOMIC DNA]</scope>
</reference>
<dbReference type="GO" id="GO:0004222">
    <property type="term" value="F:metalloendopeptidase activity"/>
    <property type="evidence" value="ECO:0007669"/>
    <property type="project" value="InterPro"/>
</dbReference>
<dbReference type="Proteomes" id="UP000178835">
    <property type="component" value="Unassembled WGS sequence"/>
</dbReference>
<dbReference type="Gene3D" id="3.40.390.30">
    <property type="entry name" value="Metalloproteases ('zincins'), catalytic domain"/>
    <property type="match status" value="1"/>
</dbReference>
<comment type="caution">
    <text evidence="8">The sequence shown here is derived from an EMBL/GenBank/DDBJ whole genome shotgun (WGS) entry which is preliminary data.</text>
</comment>
<protein>
    <recommendedName>
        <fullName evidence="7">Endoribonuclease YbeY</fullName>
        <ecNumber evidence="7">3.1.-.-</ecNumber>
    </recommendedName>
</protein>
<dbReference type="GO" id="GO:0008270">
    <property type="term" value="F:zinc ion binding"/>
    <property type="evidence" value="ECO:0007669"/>
    <property type="project" value="UniProtKB-UniRule"/>
</dbReference>
<accession>A0A1G2HF54</accession>
<comment type="subcellular location">
    <subcellularLocation>
        <location evidence="7">Cytoplasm</location>
    </subcellularLocation>
</comment>
<dbReference type="AlphaFoldDB" id="A0A1G2HF54"/>
<dbReference type="EC" id="3.1.-.-" evidence="7"/>
<dbReference type="PANTHER" id="PTHR46986">
    <property type="entry name" value="ENDORIBONUCLEASE YBEY, CHLOROPLASTIC"/>
    <property type="match status" value="1"/>
</dbReference>
<dbReference type="EMBL" id="MHOH01000007">
    <property type="protein sequence ID" value="OGZ61104.1"/>
    <property type="molecule type" value="Genomic_DNA"/>
</dbReference>
<name>A0A1G2HF54_9BACT</name>
<dbReference type="GO" id="GO:0004521">
    <property type="term" value="F:RNA endonuclease activity"/>
    <property type="evidence" value="ECO:0007669"/>
    <property type="project" value="UniProtKB-UniRule"/>
</dbReference>
<comment type="cofactor">
    <cofactor evidence="7">
        <name>Zn(2+)</name>
        <dbReference type="ChEBI" id="CHEBI:29105"/>
    </cofactor>
    <text evidence="7">Binds 1 zinc ion.</text>
</comment>
<feature type="binding site" evidence="7">
    <location>
        <position position="87"/>
    </location>
    <ligand>
        <name>Zn(2+)</name>
        <dbReference type="ChEBI" id="CHEBI:29105"/>
        <note>catalytic</note>
    </ligand>
</feature>
<keyword evidence="3 7" id="KW-0479">Metal-binding</keyword>
<evidence type="ECO:0000256" key="2">
    <source>
        <dbReference type="ARBA" id="ARBA00022722"/>
    </source>
</evidence>
<evidence type="ECO:0000256" key="6">
    <source>
        <dbReference type="ARBA" id="ARBA00022833"/>
    </source>
</evidence>
<keyword evidence="4 7" id="KW-0255">Endonuclease</keyword>
<evidence type="ECO:0000256" key="5">
    <source>
        <dbReference type="ARBA" id="ARBA00022801"/>
    </source>
</evidence>
<gene>
    <name evidence="7" type="primary">ybeY</name>
    <name evidence="8" type="ORF">A2919_01585</name>
</gene>
<evidence type="ECO:0000256" key="7">
    <source>
        <dbReference type="HAMAP-Rule" id="MF_00009"/>
    </source>
</evidence>
<dbReference type="Pfam" id="PF02130">
    <property type="entry name" value="YbeY"/>
    <property type="match status" value="1"/>
</dbReference>
<dbReference type="PANTHER" id="PTHR46986:SF1">
    <property type="entry name" value="ENDORIBONUCLEASE YBEY, CHLOROPLASTIC"/>
    <property type="match status" value="1"/>
</dbReference>
<keyword evidence="7" id="KW-0690">Ribosome biogenesis</keyword>
<evidence type="ECO:0000256" key="3">
    <source>
        <dbReference type="ARBA" id="ARBA00022723"/>
    </source>
</evidence>
<organism evidence="8 9">
    <name type="scientific">Candidatus Spechtbacteria bacterium RIFCSPLOWO2_01_FULL_43_12</name>
    <dbReference type="NCBI Taxonomy" id="1802162"/>
    <lineage>
        <taxon>Bacteria</taxon>
        <taxon>Candidatus Spechtiibacteriota</taxon>
    </lineage>
</organism>
<keyword evidence="5 7" id="KW-0378">Hydrolase</keyword>
<dbReference type="HAMAP" id="MF_00009">
    <property type="entry name" value="Endoribonucl_YbeY"/>
    <property type="match status" value="1"/>
</dbReference>
<evidence type="ECO:0000313" key="8">
    <source>
        <dbReference type="EMBL" id="OGZ61104.1"/>
    </source>
</evidence>
<dbReference type="InterPro" id="IPR002036">
    <property type="entry name" value="YbeY"/>
</dbReference>
<keyword evidence="7" id="KW-0963">Cytoplasm</keyword>
<sequence>MLCRCATKTLSQNGGSGKSLSIVVAGEDRMQKLNKLHYGQDAPTDVLSFSNIEEGGYLGEVVICPSYVERNTAREKLNWELCHIAVHGTFHLLGIHHEHDEKAHQKIHEQEIKIIQKVLKLTKLIS</sequence>
<dbReference type="SUPFAM" id="SSF55486">
    <property type="entry name" value="Metalloproteases ('zincins'), catalytic domain"/>
    <property type="match status" value="1"/>
</dbReference>
<dbReference type="NCBIfam" id="TIGR00043">
    <property type="entry name" value="rRNA maturation RNase YbeY"/>
    <property type="match status" value="1"/>
</dbReference>
<evidence type="ECO:0000256" key="4">
    <source>
        <dbReference type="ARBA" id="ARBA00022759"/>
    </source>
</evidence>